<evidence type="ECO:0000256" key="1">
    <source>
        <dbReference type="SAM" id="Phobius"/>
    </source>
</evidence>
<keyword evidence="1" id="KW-0812">Transmembrane</keyword>
<sequence length="452" mass="47798">MSEQLFRSVPLDEPPLPPQYVDTLVARGRRSVRRRRVAAVIAVVAVLAAGLGLLPLVRPVAVVPAAPGATPSLPDHIAPYSSLTSTVSRSPGGRAIMLYQFGNGELFNQFQPLALGADRDTYRQLDAAEGRRRIRPWLLSPDGTTAVLTDDRIAVDALTLVDLPTGRRRAVPLPAPTGAVPLAFSPDGRTLAYSAVPMPMGDPYNSTLGESRRTGVLTLVDLPTGRHRTLSGVTPVFAASFAPDGQRIAVQTGPQVQIVDLDGTVARTVDLPAEHILTMNAAWSPDGRLLAATGATTSSGGDGVTYYHRRIVFADATGSGSVPAPVAAEEMLGWRSGDRIVALVSAGEGPGELRDVPLGGGLPGTLLSRFDAGQSCEYGTQTCQAYEIRMATGLLPSLVVRRADPDRGPWPGWFTVTTAGGSVFLVVVVFLLYRRITRRRGAGASRGDAETE</sequence>
<dbReference type="Proteomes" id="UP001501470">
    <property type="component" value="Unassembled WGS sequence"/>
</dbReference>
<dbReference type="SUPFAM" id="SSF82171">
    <property type="entry name" value="DPP6 N-terminal domain-like"/>
    <property type="match status" value="1"/>
</dbReference>
<organism evidence="2 3">
    <name type="scientific">Dactylosporangium maewongense</name>
    <dbReference type="NCBI Taxonomy" id="634393"/>
    <lineage>
        <taxon>Bacteria</taxon>
        <taxon>Bacillati</taxon>
        <taxon>Actinomycetota</taxon>
        <taxon>Actinomycetes</taxon>
        <taxon>Micromonosporales</taxon>
        <taxon>Micromonosporaceae</taxon>
        <taxon>Dactylosporangium</taxon>
    </lineage>
</organism>
<accession>A0ABP4KHT4</accession>
<keyword evidence="3" id="KW-1185">Reference proteome</keyword>
<dbReference type="InterPro" id="IPR011042">
    <property type="entry name" value="6-blade_b-propeller_TolB-like"/>
</dbReference>
<protein>
    <recommendedName>
        <fullName evidence="4">WD40 repeat protein</fullName>
    </recommendedName>
</protein>
<dbReference type="EMBL" id="BAAAQD010000001">
    <property type="protein sequence ID" value="GAA1501318.1"/>
    <property type="molecule type" value="Genomic_DNA"/>
</dbReference>
<keyword evidence="1" id="KW-0472">Membrane</keyword>
<feature type="transmembrane region" description="Helical" evidence="1">
    <location>
        <begin position="410"/>
        <end position="433"/>
    </location>
</feature>
<dbReference type="Gene3D" id="2.120.10.30">
    <property type="entry name" value="TolB, C-terminal domain"/>
    <property type="match status" value="1"/>
</dbReference>
<feature type="transmembrane region" description="Helical" evidence="1">
    <location>
        <begin position="37"/>
        <end position="57"/>
    </location>
</feature>
<reference evidence="3" key="1">
    <citation type="journal article" date="2019" name="Int. J. Syst. Evol. Microbiol.">
        <title>The Global Catalogue of Microorganisms (GCM) 10K type strain sequencing project: providing services to taxonomists for standard genome sequencing and annotation.</title>
        <authorList>
            <consortium name="The Broad Institute Genomics Platform"/>
            <consortium name="The Broad Institute Genome Sequencing Center for Infectious Disease"/>
            <person name="Wu L."/>
            <person name="Ma J."/>
        </authorList>
    </citation>
    <scope>NUCLEOTIDE SEQUENCE [LARGE SCALE GENOMIC DNA]</scope>
    <source>
        <strain evidence="3">JCM 15933</strain>
    </source>
</reference>
<evidence type="ECO:0008006" key="4">
    <source>
        <dbReference type="Google" id="ProtNLM"/>
    </source>
</evidence>
<comment type="caution">
    <text evidence="2">The sequence shown here is derived from an EMBL/GenBank/DDBJ whole genome shotgun (WGS) entry which is preliminary data.</text>
</comment>
<evidence type="ECO:0000313" key="3">
    <source>
        <dbReference type="Proteomes" id="UP001501470"/>
    </source>
</evidence>
<dbReference type="InterPro" id="IPR011659">
    <property type="entry name" value="WD40"/>
</dbReference>
<keyword evidence="1" id="KW-1133">Transmembrane helix</keyword>
<name>A0ABP4KHT4_9ACTN</name>
<gene>
    <name evidence="2" type="ORF">GCM10009827_010170</name>
</gene>
<dbReference type="RefSeq" id="WP_344499954.1">
    <property type="nucleotide sequence ID" value="NZ_BAAAQD010000001.1"/>
</dbReference>
<proteinExistence type="predicted"/>
<evidence type="ECO:0000313" key="2">
    <source>
        <dbReference type="EMBL" id="GAA1501318.1"/>
    </source>
</evidence>
<dbReference type="Pfam" id="PF07676">
    <property type="entry name" value="PD40"/>
    <property type="match status" value="1"/>
</dbReference>